<dbReference type="InterPro" id="IPR014729">
    <property type="entry name" value="Rossmann-like_a/b/a_fold"/>
</dbReference>
<dbReference type="InterPro" id="IPR006015">
    <property type="entry name" value="Universal_stress_UspA"/>
</dbReference>
<dbReference type="Gene3D" id="3.40.50.620">
    <property type="entry name" value="HUPs"/>
    <property type="match status" value="2"/>
</dbReference>
<comment type="caution">
    <text evidence="3">The sequence shown here is derived from an EMBL/GenBank/DDBJ whole genome shotgun (WGS) entry which is preliminary data.</text>
</comment>
<dbReference type="Proteomes" id="UP001596074">
    <property type="component" value="Unassembled WGS sequence"/>
</dbReference>
<dbReference type="PRINTS" id="PR01438">
    <property type="entry name" value="UNVRSLSTRESS"/>
</dbReference>
<organism evidence="3 4">
    <name type="scientific">Actinomadura rugatobispora</name>
    <dbReference type="NCBI Taxonomy" id="1994"/>
    <lineage>
        <taxon>Bacteria</taxon>
        <taxon>Bacillati</taxon>
        <taxon>Actinomycetota</taxon>
        <taxon>Actinomycetes</taxon>
        <taxon>Streptosporangiales</taxon>
        <taxon>Thermomonosporaceae</taxon>
        <taxon>Actinomadura</taxon>
    </lineage>
</organism>
<dbReference type="SUPFAM" id="SSF52402">
    <property type="entry name" value="Adenine nucleotide alpha hydrolases-like"/>
    <property type="match status" value="2"/>
</dbReference>
<dbReference type="RefSeq" id="WP_378283892.1">
    <property type="nucleotide sequence ID" value="NZ_JBHSON010000030.1"/>
</dbReference>
<proteinExistence type="inferred from homology"/>
<dbReference type="PANTHER" id="PTHR46268">
    <property type="entry name" value="STRESS RESPONSE PROTEIN NHAX"/>
    <property type="match status" value="1"/>
</dbReference>
<comment type="similarity">
    <text evidence="1">Belongs to the universal stress protein A family.</text>
</comment>
<keyword evidence="4" id="KW-1185">Reference proteome</keyword>
<feature type="domain" description="UspA" evidence="2">
    <location>
        <begin position="1"/>
        <end position="134"/>
    </location>
</feature>
<evidence type="ECO:0000313" key="4">
    <source>
        <dbReference type="Proteomes" id="UP001596074"/>
    </source>
</evidence>
<dbReference type="PANTHER" id="PTHR46268:SF6">
    <property type="entry name" value="UNIVERSAL STRESS PROTEIN UP12"/>
    <property type="match status" value="1"/>
</dbReference>
<dbReference type="InterPro" id="IPR006016">
    <property type="entry name" value="UspA"/>
</dbReference>
<feature type="domain" description="UspA" evidence="2">
    <location>
        <begin position="146"/>
        <end position="274"/>
    </location>
</feature>
<evidence type="ECO:0000259" key="2">
    <source>
        <dbReference type="Pfam" id="PF00582"/>
    </source>
</evidence>
<name>A0ABW1A0C6_9ACTN</name>
<protein>
    <submittedName>
        <fullName evidence="3">Universal stress protein</fullName>
    </submittedName>
</protein>
<accession>A0ABW1A0C6</accession>
<sequence>MTRMIVVGVDGSACGTDAALWAADDARRRGLGLQLVHAAVKPLRDAAGRGRPPDEEALRMLEETAALVGKEAPEVAVSSRLVFGDASAALGEAAAGAALLVIGKRGRGGFSELLLGSTAYQVAGDAPCPIAVVPEGQGNPREPGEVVVGVDASAHSARAAAFGYTEAAVRGGRLRLVHVLGDGDDTRSAGDSLPQMIGRTLADVLPSPRDARANVEIIEETRQGSPAAVLADSATGAALLVVGSRGHGGFRGLALGSVSHPLLHHAPCPLVAVR</sequence>
<evidence type="ECO:0000256" key="1">
    <source>
        <dbReference type="ARBA" id="ARBA00008791"/>
    </source>
</evidence>
<dbReference type="Pfam" id="PF00582">
    <property type="entry name" value="Usp"/>
    <property type="match status" value="2"/>
</dbReference>
<dbReference type="EMBL" id="JBHSON010000030">
    <property type="protein sequence ID" value="MFC5748243.1"/>
    <property type="molecule type" value="Genomic_DNA"/>
</dbReference>
<reference evidence="4" key="1">
    <citation type="journal article" date="2019" name="Int. J. Syst. Evol. Microbiol.">
        <title>The Global Catalogue of Microorganisms (GCM) 10K type strain sequencing project: providing services to taxonomists for standard genome sequencing and annotation.</title>
        <authorList>
            <consortium name="The Broad Institute Genomics Platform"/>
            <consortium name="The Broad Institute Genome Sequencing Center for Infectious Disease"/>
            <person name="Wu L."/>
            <person name="Ma J."/>
        </authorList>
    </citation>
    <scope>NUCLEOTIDE SEQUENCE [LARGE SCALE GENOMIC DNA]</scope>
    <source>
        <strain evidence="4">KCTC 42087</strain>
    </source>
</reference>
<gene>
    <name evidence="3" type="ORF">ACFPZN_21660</name>
</gene>
<evidence type="ECO:0000313" key="3">
    <source>
        <dbReference type="EMBL" id="MFC5748243.1"/>
    </source>
</evidence>